<keyword evidence="2" id="KW-1185">Reference proteome</keyword>
<reference evidence="1 2" key="1">
    <citation type="submission" date="2022-09" db="EMBL/GenBank/DDBJ databases">
        <authorList>
            <person name="Palmer J.M."/>
        </authorList>
    </citation>
    <scope>NUCLEOTIDE SEQUENCE [LARGE SCALE GENOMIC DNA]</scope>
    <source>
        <strain evidence="1 2">DSM 7382</strain>
    </source>
</reference>
<sequence length="369" mass="42826">MQELTKQLGLIALIGLGIFIGLKTIESKLKNSKIPFENKGGKTLVTPVPTDFNWKEATPIAYRPYVGKKNFKVQMGIQNIADQFQNWLLIEDTYLDRVVERKEIIKNHGDKTLYCEDDNPRVALAVREGYNTIMDFMSSRYPQIFTISPLDDSKIYNTINGETFPRYASDIAPRTLLKHITENLEEDFLFLLKNNPDDHDEEYIEKAGIFAHPLGFDPSKGFNKPISSIHGPVPDYQSRLKLGMHRFFNRLEPKDLWMRVNWSIQMHPNLFSLKENHGRPEEVKPPLSMEEVDWDHSSFTRSERQIFSRLPNSRAIIFLVRTYLTPMHQIKSEGLGKDLAFAIDNLPENLAFYKNRHYWGTAVKDYLQS</sequence>
<gene>
    <name evidence="1" type="ORF">QCA50_018859</name>
</gene>
<proteinExistence type="predicted"/>
<comment type="caution">
    <text evidence="1">The sequence shown here is derived from an EMBL/GenBank/DDBJ whole genome shotgun (WGS) entry which is preliminary data.</text>
</comment>
<organism evidence="1 2">
    <name type="scientific">Cerrena zonata</name>
    <dbReference type="NCBI Taxonomy" id="2478898"/>
    <lineage>
        <taxon>Eukaryota</taxon>
        <taxon>Fungi</taxon>
        <taxon>Dikarya</taxon>
        <taxon>Basidiomycota</taxon>
        <taxon>Agaricomycotina</taxon>
        <taxon>Agaricomycetes</taxon>
        <taxon>Polyporales</taxon>
        <taxon>Cerrenaceae</taxon>
        <taxon>Cerrena</taxon>
    </lineage>
</organism>
<dbReference type="AlphaFoldDB" id="A0AAW0FLG8"/>
<dbReference type="Pfam" id="PF11927">
    <property type="entry name" value="HODM_asu-like"/>
    <property type="match status" value="1"/>
</dbReference>
<protein>
    <submittedName>
        <fullName evidence="1">Uncharacterized protein</fullName>
    </submittedName>
</protein>
<dbReference type="InterPro" id="IPR021848">
    <property type="entry name" value="HODM_asu-like"/>
</dbReference>
<dbReference type="Proteomes" id="UP001385951">
    <property type="component" value="Unassembled WGS sequence"/>
</dbReference>
<accession>A0AAW0FLG8</accession>
<dbReference type="EMBL" id="JASBNA010000076">
    <property type="protein sequence ID" value="KAK7678181.1"/>
    <property type="molecule type" value="Genomic_DNA"/>
</dbReference>
<evidence type="ECO:0000313" key="2">
    <source>
        <dbReference type="Proteomes" id="UP001385951"/>
    </source>
</evidence>
<evidence type="ECO:0000313" key="1">
    <source>
        <dbReference type="EMBL" id="KAK7678181.1"/>
    </source>
</evidence>
<name>A0AAW0FLG8_9APHY</name>